<evidence type="ECO:0000256" key="2">
    <source>
        <dbReference type="ARBA" id="ARBA00004648"/>
    </source>
</evidence>
<comment type="catalytic activity">
    <reaction evidence="7">
        <text>L-prolyl-[collagen] + 2-oxoglutarate + O2 = trans-4-hydroxy-L-prolyl-[collagen] + succinate + CO2</text>
        <dbReference type="Rhea" id="RHEA:18945"/>
        <dbReference type="Rhea" id="RHEA-COMP:11676"/>
        <dbReference type="Rhea" id="RHEA-COMP:11680"/>
        <dbReference type="ChEBI" id="CHEBI:15379"/>
        <dbReference type="ChEBI" id="CHEBI:16526"/>
        <dbReference type="ChEBI" id="CHEBI:16810"/>
        <dbReference type="ChEBI" id="CHEBI:30031"/>
        <dbReference type="ChEBI" id="CHEBI:50342"/>
        <dbReference type="ChEBI" id="CHEBI:61965"/>
        <dbReference type="EC" id="1.14.11.2"/>
    </reaction>
</comment>
<organism evidence="10">
    <name type="scientific">Chlorella variabilis</name>
    <name type="common">Green alga</name>
    <dbReference type="NCBI Taxonomy" id="554065"/>
    <lineage>
        <taxon>Eukaryota</taxon>
        <taxon>Viridiplantae</taxon>
        <taxon>Chlorophyta</taxon>
        <taxon>core chlorophytes</taxon>
        <taxon>Trebouxiophyceae</taxon>
        <taxon>Chlorellales</taxon>
        <taxon>Chlorellaceae</taxon>
        <taxon>Chlorella clade</taxon>
        <taxon>Chlorella</taxon>
    </lineage>
</organism>
<dbReference type="FunCoup" id="E1ZAG5">
    <property type="interactions" value="294"/>
</dbReference>
<keyword evidence="3" id="KW-0479">Metal-binding</keyword>
<dbReference type="AlphaFoldDB" id="E1ZAG5"/>
<dbReference type="PANTHER" id="PTHR10869:SF246">
    <property type="entry name" value="TRANSMEMBRANE PROLYL 4-HYDROXYLASE"/>
    <property type="match status" value="1"/>
</dbReference>
<dbReference type="PROSITE" id="PS51471">
    <property type="entry name" value="FE2OG_OXY"/>
    <property type="match status" value="1"/>
</dbReference>
<keyword evidence="10" id="KW-1185">Reference proteome</keyword>
<evidence type="ECO:0000313" key="9">
    <source>
        <dbReference type="EMBL" id="EFN57056.1"/>
    </source>
</evidence>
<dbReference type="GO" id="GO:0031418">
    <property type="term" value="F:L-ascorbic acid binding"/>
    <property type="evidence" value="ECO:0007669"/>
    <property type="project" value="InterPro"/>
</dbReference>
<dbReference type="OrthoDB" id="420380at2759"/>
<evidence type="ECO:0000256" key="7">
    <source>
        <dbReference type="ARBA" id="ARBA00049169"/>
    </source>
</evidence>
<dbReference type="GO" id="GO:0005789">
    <property type="term" value="C:endoplasmic reticulum membrane"/>
    <property type="evidence" value="ECO:0007669"/>
    <property type="project" value="UniProtKB-SubCell"/>
</dbReference>
<evidence type="ECO:0000256" key="6">
    <source>
        <dbReference type="ARBA" id="ARBA00023004"/>
    </source>
</evidence>
<evidence type="ECO:0000256" key="3">
    <source>
        <dbReference type="ARBA" id="ARBA00022723"/>
    </source>
</evidence>
<evidence type="ECO:0000259" key="8">
    <source>
        <dbReference type="PROSITE" id="PS51471"/>
    </source>
</evidence>
<name>E1ZAG5_CHLVA</name>
<gene>
    <name evidence="9" type="ORF">CHLNCDRAFT_143796</name>
</gene>
<dbReference type="OMA" id="YIDCEST"/>
<keyword evidence="5" id="KW-0560">Oxidoreductase</keyword>
<accession>E1ZAG5</accession>
<evidence type="ECO:0000256" key="5">
    <source>
        <dbReference type="ARBA" id="ARBA00023002"/>
    </source>
</evidence>
<dbReference type="InterPro" id="IPR044862">
    <property type="entry name" value="Pro_4_hyd_alph_FE2OG_OXY"/>
</dbReference>
<dbReference type="InterPro" id="IPR005123">
    <property type="entry name" value="Oxoglu/Fe-dep_dioxygenase_dom"/>
</dbReference>
<comment type="cofactor">
    <cofactor evidence="1">
        <name>L-ascorbate</name>
        <dbReference type="ChEBI" id="CHEBI:38290"/>
    </cofactor>
</comment>
<dbReference type="STRING" id="554065.E1ZAG5"/>
<feature type="domain" description="Fe2OG dioxygenase" evidence="8">
    <location>
        <begin position="204"/>
        <end position="327"/>
    </location>
</feature>
<dbReference type="InParanoid" id="E1ZAG5"/>
<dbReference type="Pfam" id="PF13640">
    <property type="entry name" value="2OG-FeII_Oxy_3"/>
    <property type="match status" value="1"/>
</dbReference>
<dbReference type="EMBL" id="GL433840">
    <property type="protein sequence ID" value="EFN57056.1"/>
    <property type="molecule type" value="Genomic_DNA"/>
</dbReference>
<dbReference type="SMART" id="SM00702">
    <property type="entry name" value="P4Hc"/>
    <property type="match status" value="1"/>
</dbReference>
<dbReference type="KEGG" id="cvr:CHLNCDRAFT_143796"/>
<dbReference type="RefSeq" id="XP_005849158.1">
    <property type="nucleotide sequence ID" value="XM_005849096.1"/>
</dbReference>
<dbReference type="GO" id="GO:0005506">
    <property type="term" value="F:iron ion binding"/>
    <property type="evidence" value="ECO:0007669"/>
    <property type="project" value="InterPro"/>
</dbReference>
<dbReference type="Proteomes" id="UP000008141">
    <property type="component" value="Unassembled WGS sequence"/>
</dbReference>
<protein>
    <recommendedName>
        <fullName evidence="8">Fe2OG dioxygenase domain-containing protein</fullName>
    </recommendedName>
</protein>
<dbReference type="PANTHER" id="PTHR10869">
    <property type="entry name" value="PROLYL 4-HYDROXYLASE ALPHA SUBUNIT"/>
    <property type="match status" value="1"/>
</dbReference>
<evidence type="ECO:0000256" key="1">
    <source>
        <dbReference type="ARBA" id="ARBA00001961"/>
    </source>
</evidence>
<dbReference type="Gene3D" id="2.60.120.620">
    <property type="entry name" value="q2cbj1_9rhob like domain"/>
    <property type="match status" value="1"/>
</dbReference>
<dbReference type="GeneID" id="17356387"/>
<keyword evidence="6" id="KW-0408">Iron</keyword>
<dbReference type="InterPro" id="IPR006620">
    <property type="entry name" value="Pro_4_hyd_alph"/>
</dbReference>
<reference evidence="9 10" key="1">
    <citation type="journal article" date="2010" name="Plant Cell">
        <title>The Chlorella variabilis NC64A genome reveals adaptation to photosymbiosis, coevolution with viruses, and cryptic sex.</title>
        <authorList>
            <person name="Blanc G."/>
            <person name="Duncan G."/>
            <person name="Agarkova I."/>
            <person name="Borodovsky M."/>
            <person name="Gurnon J."/>
            <person name="Kuo A."/>
            <person name="Lindquist E."/>
            <person name="Lucas S."/>
            <person name="Pangilinan J."/>
            <person name="Polle J."/>
            <person name="Salamov A."/>
            <person name="Terry A."/>
            <person name="Yamada T."/>
            <person name="Dunigan D.D."/>
            <person name="Grigoriev I.V."/>
            <person name="Claverie J.M."/>
            <person name="Van Etten J.L."/>
        </authorList>
    </citation>
    <scope>NUCLEOTIDE SEQUENCE [LARGE SCALE GENOMIC DNA]</scope>
    <source>
        <strain evidence="9 10">NC64A</strain>
    </source>
</reference>
<dbReference type="InterPro" id="IPR045054">
    <property type="entry name" value="P4HA-like"/>
</dbReference>
<proteinExistence type="predicted"/>
<comment type="subcellular location">
    <subcellularLocation>
        <location evidence="2">Endoplasmic reticulum membrane</location>
        <topology evidence="2">Single-pass type II membrane protein</topology>
    </subcellularLocation>
</comment>
<dbReference type="eggNOG" id="KOG1591">
    <property type="taxonomic scope" value="Eukaryota"/>
</dbReference>
<dbReference type="GO" id="GO:0004656">
    <property type="term" value="F:procollagen-proline 4-dioxygenase activity"/>
    <property type="evidence" value="ECO:0007669"/>
    <property type="project" value="UniProtKB-EC"/>
</dbReference>
<evidence type="ECO:0000313" key="10">
    <source>
        <dbReference type="Proteomes" id="UP000008141"/>
    </source>
</evidence>
<sequence>MTSPKKAPRSSGGGGWGTPAVTLLCIKCFFAGRFISLPTALPEAGIGPTIVGEEQEAVERRSVLEDAAAEADAQAALDVPSPEVLAAAARSLADVKYETAEEALEAVGFLADRPPLEHGESGHSFYTVQPMQLLSLYPRAYLMPRFLSQKQCDHVIAMAERRLAPSGLAFKAGDTAENTRDEDPDGVLAWIEDKLAAVTMIPAGHGEPFNVLRYEPSQHYDSHYDSFSEEEYGPQFSQRIATVLLYLADVEEGGETVFLLEGKGGLARLERIDYKACDTGIKVKPRQGDALLFFSVSVNGTLDKHSLHGGCPVVAGTKWAMTKWIRNRCFGLGC</sequence>
<evidence type="ECO:0000256" key="4">
    <source>
        <dbReference type="ARBA" id="ARBA00022964"/>
    </source>
</evidence>
<keyword evidence="4" id="KW-0223">Dioxygenase</keyword>